<proteinExistence type="predicted"/>
<organism evidence="1 2">
    <name type="scientific">Elysia crispata</name>
    <name type="common">lettuce slug</name>
    <dbReference type="NCBI Taxonomy" id="231223"/>
    <lineage>
        <taxon>Eukaryota</taxon>
        <taxon>Metazoa</taxon>
        <taxon>Spiralia</taxon>
        <taxon>Lophotrochozoa</taxon>
        <taxon>Mollusca</taxon>
        <taxon>Gastropoda</taxon>
        <taxon>Heterobranchia</taxon>
        <taxon>Euthyneura</taxon>
        <taxon>Panpulmonata</taxon>
        <taxon>Sacoglossa</taxon>
        <taxon>Placobranchoidea</taxon>
        <taxon>Plakobranchidae</taxon>
        <taxon>Elysia</taxon>
    </lineage>
</organism>
<reference evidence="1" key="1">
    <citation type="journal article" date="2023" name="G3 (Bethesda)">
        <title>A reference genome for the long-term kleptoplast-retaining sea slug Elysia crispata morphotype clarki.</title>
        <authorList>
            <person name="Eastman K.E."/>
            <person name="Pendleton A.L."/>
            <person name="Shaikh M.A."/>
            <person name="Suttiyut T."/>
            <person name="Ogas R."/>
            <person name="Tomko P."/>
            <person name="Gavelis G."/>
            <person name="Widhalm J.R."/>
            <person name="Wisecaver J.H."/>
        </authorList>
    </citation>
    <scope>NUCLEOTIDE SEQUENCE</scope>
    <source>
        <strain evidence="1">ECLA1</strain>
    </source>
</reference>
<comment type="caution">
    <text evidence="1">The sequence shown here is derived from an EMBL/GenBank/DDBJ whole genome shotgun (WGS) entry which is preliminary data.</text>
</comment>
<gene>
    <name evidence="1" type="ORF">RRG08_014134</name>
</gene>
<feature type="non-terminal residue" evidence="1">
    <location>
        <position position="1"/>
    </location>
</feature>
<dbReference type="AlphaFoldDB" id="A0AAE1DYL3"/>
<name>A0AAE1DYL3_9GAST</name>
<dbReference type="EMBL" id="JAWDGP010001863">
    <property type="protein sequence ID" value="KAK3787517.1"/>
    <property type="molecule type" value="Genomic_DNA"/>
</dbReference>
<protein>
    <submittedName>
        <fullName evidence="1">Uncharacterized protein</fullName>
    </submittedName>
</protein>
<dbReference type="Proteomes" id="UP001283361">
    <property type="component" value="Unassembled WGS sequence"/>
</dbReference>
<sequence length="64" mass="7584">YYDVMRQPKLNKNMHKEKTKRVCVVNTAANDYKHPISRTPHHPALFLYLYLWDAVFTKSGSRCT</sequence>
<evidence type="ECO:0000313" key="1">
    <source>
        <dbReference type="EMBL" id="KAK3787517.1"/>
    </source>
</evidence>
<keyword evidence="2" id="KW-1185">Reference proteome</keyword>
<evidence type="ECO:0000313" key="2">
    <source>
        <dbReference type="Proteomes" id="UP001283361"/>
    </source>
</evidence>
<accession>A0AAE1DYL3</accession>